<evidence type="ECO:0000313" key="9">
    <source>
        <dbReference type="Proteomes" id="UP001159427"/>
    </source>
</evidence>
<evidence type="ECO:0000256" key="4">
    <source>
        <dbReference type="ARBA" id="ARBA00022989"/>
    </source>
</evidence>
<comment type="caution">
    <text evidence="8">The sequence shown here is derived from an EMBL/GenBank/DDBJ whole genome shotgun (WGS) entry which is preliminary data.</text>
</comment>
<reference evidence="8 9" key="1">
    <citation type="submission" date="2022-05" db="EMBL/GenBank/DDBJ databases">
        <authorList>
            <consortium name="Genoscope - CEA"/>
            <person name="William W."/>
        </authorList>
    </citation>
    <scope>NUCLEOTIDE SEQUENCE [LARGE SCALE GENOMIC DNA]</scope>
</reference>
<keyword evidence="6" id="KW-0325">Glycoprotein</keyword>
<keyword evidence="4 7" id="KW-1133">Transmembrane helix</keyword>
<accession>A0ABN8RDI6</accession>
<protein>
    <recommendedName>
        <fullName evidence="10">Lysosome membrane protein 2</fullName>
    </recommendedName>
</protein>
<dbReference type="PANTHER" id="PTHR11923:SF51">
    <property type="entry name" value="LYSOSOME MEMBRANE PROTEIN 2"/>
    <property type="match status" value="1"/>
</dbReference>
<keyword evidence="9" id="KW-1185">Reference proteome</keyword>
<name>A0ABN8RDI6_9CNID</name>
<dbReference type="PRINTS" id="PR01609">
    <property type="entry name" value="CD36FAMILY"/>
</dbReference>
<dbReference type="Pfam" id="PF01130">
    <property type="entry name" value="CD36"/>
    <property type="match status" value="3"/>
</dbReference>
<evidence type="ECO:0000256" key="2">
    <source>
        <dbReference type="ARBA" id="ARBA00010532"/>
    </source>
</evidence>
<evidence type="ECO:0000313" key="8">
    <source>
        <dbReference type="EMBL" id="CAH3177087.1"/>
    </source>
</evidence>
<gene>
    <name evidence="8" type="ORF">PEVE_00010980</name>
</gene>
<dbReference type="EMBL" id="CALNXI010001788">
    <property type="protein sequence ID" value="CAH3177087.1"/>
    <property type="molecule type" value="Genomic_DNA"/>
</dbReference>
<evidence type="ECO:0000256" key="1">
    <source>
        <dbReference type="ARBA" id="ARBA00004370"/>
    </source>
</evidence>
<keyword evidence="3 7" id="KW-0812">Transmembrane</keyword>
<evidence type="ECO:0000256" key="5">
    <source>
        <dbReference type="ARBA" id="ARBA00023136"/>
    </source>
</evidence>
<dbReference type="InterPro" id="IPR005429">
    <property type="entry name" value="LimpII"/>
</dbReference>
<comment type="similarity">
    <text evidence="2">Belongs to the CD36 family.</text>
</comment>
<dbReference type="Proteomes" id="UP001159427">
    <property type="component" value="Unassembled WGS sequence"/>
</dbReference>
<feature type="transmembrane region" description="Helical" evidence="7">
    <location>
        <begin position="16"/>
        <end position="41"/>
    </location>
</feature>
<proteinExistence type="inferred from homology"/>
<evidence type="ECO:0000256" key="3">
    <source>
        <dbReference type="ARBA" id="ARBA00022692"/>
    </source>
</evidence>
<organism evidence="8 9">
    <name type="scientific">Porites evermanni</name>
    <dbReference type="NCBI Taxonomy" id="104178"/>
    <lineage>
        <taxon>Eukaryota</taxon>
        <taxon>Metazoa</taxon>
        <taxon>Cnidaria</taxon>
        <taxon>Anthozoa</taxon>
        <taxon>Hexacorallia</taxon>
        <taxon>Scleractinia</taxon>
        <taxon>Fungiina</taxon>
        <taxon>Poritidae</taxon>
        <taxon>Porites</taxon>
    </lineage>
</organism>
<dbReference type="PRINTS" id="PR01611">
    <property type="entry name" value="LIMPII"/>
</dbReference>
<comment type="subcellular location">
    <subcellularLocation>
        <location evidence="1">Membrane</location>
    </subcellularLocation>
</comment>
<dbReference type="PANTHER" id="PTHR11923">
    <property type="entry name" value="SCAVENGER RECEPTOR CLASS B TYPE-1 SR-B1"/>
    <property type="match status" value="1"/>
</dbReference>
<feature type="transmembrane region" description="Helical" evidence="7">
    <location>
        <begin position="472"/>
        <end position="493"/>
    </location>
</feature>
<evidence type="ECO:0008006" key="10">
    <source>
        <dbReference type="Google" id="ProtNLM"/>
    </source>
</evidence>
<evidence type="ECO:0000256" key="6">
    <source>
        <dbReference type="ARBA" id="ARBA00023180"/>
    </source>
</evidence>
<evidence type="ECO:0000256" key="7">
    <source>
        <dbReference type="SAM" id="Phobius"/>
    </source>
</evidence>
<sequence>MPSETSKGSCCCSRTIWIICLAVCGVVFLVSGLVFSVGGVFSNIINQQVDKNVELKPGSFVYEEWKNFSTPIYMKYYVFNVTNHDEVMNGAIPNVTQIGPYSYRELRFNEVLNWSSDHSIVTFMPNRTYIFDPETSCDGCDDKNDSFFTVNILLLSVALWLRNSDYRHREKHWYCLPGVKFEADKLKVHLFQRKTVSDILWGYTDPFLDFLKKPHHGCQGKKGLSSFVQLQYNNTYYGISAVHTGQDFISKLDQFTMWRGQTNLTWWSDKYANMINGTEGTQFAPRLSKDVTLYAFSPEICRSVYFNYESTVTVKGIKLYRFIAPDELYLSGDIYPPNKGFCVPPRCLPTGLLNVSLCQPQNPPVALSPPHFYQGNKSLVEAVHGLNPQKSLHETFADIEPITGIVMRVAKRVQINVALEPVSILDQTKGKFKPVFLPVMFACETAVISDEKAEEFKHKVYRGTFLTQVAEYFLIALGSLCIVVAIVLVVISLPSKKYLGLSIQAGDSEKRTLITQGGVGGVFSNIIDDEVDKNVELKPGSLVYQEWKSASTPIYMKYYMFNVTNHDEVMQGAIPNVTQIGPYSYRELRSNEVLNWTRDHSVVTFMPNRTYIFDPETSCDGCDDKNDTFFTVNIPLLTVALWLKNTNYRKEHGWCLLGLDIEAYVYKVKLFQKRTVFELLWGYTDPFLEFLKNPPLDCPGQKGLSSFVQLQYNNTYYGISAVHTGQVKISKLEQYTMWRGQSHLYWWSDKYANMINGSDGTQFAPRVSKDAVLYAYSPEICRSVYFTYESTVKVKGIKLYRFIAPKELYLSGDVHEANKGFCVPSNSCLPTGLLNISRCQPQSKLSLLALFIIKSLRDSAPASFPGSLSSRRRPLGVLGTRKTREHPPVIISPPHFYQGNKSLVEAVNGLDPQKSLHETFVDVEPVSNKSVD</sequence>
<dbReference type="InterPro" id="IPR002159">
    <property type="entry name" value="CD36_fam"/>
</dbReference>
<keyword evidence="5 7" id="KW-0472">Membrane</keyword>